<organism evidence="3 4">
    <name type="scientific">Microlunatus parietis</name>
    <dbReference type="NCBI Taxonomy" id="682979"/>
    <lineage>
        <taxon>Bacteria</taxon>
        <taxon>Bacillati</taxon>
        <taxon>Actinomycetota</taxon>
        <taxon>Actinomycetes</taxon>
        <taxon>Propionibacteriales</taxon>
        <taxon>Propionibacteriaceae</taxon>
        <taxon>Microlunatus</taxon>
    </lineage>
</organism>
<keyword evidence="4" id="KW-1185">Reference proteome</keyword>
<evidence type="ECO:0000256" key="1">
    <source>
        <dbReference type="SAM" id="MobiDB-lite"/>
    </source>
</evidence>
<dbReference type="RefSeq" id="WP_179758045.1">
    <property type="nucleotide sequence ID" value="NZ_JACCBU010000001.1"/>
</dbReference>
<feature type="region of interest" description="Disordered" evidence="1">
    <location>
        <begin position="64"/>
        <end position="86"/>
    </location>
</feature>
<name>A0A7Y9IG23_9ACTN</name>
<dbReference type="InterPro" id="IPR011047">
    <property type="entry name" value="Quinoprotein_ADH-like_sf"/>
</dbReference>
<accession>A0A7Y9IG23</accession>
<evidence type="ECO:0000256" key="2">
    <source>
        <dbReference type="SAM" id="Phobius"/>
    </source>
</evidence>
<dbReference type="AlphaFoldDB" id="A0A7Y9IG23"/>
<evidence type="ECO:0008006" key="5">
    <source>
        <dbReference type="Google" id="ProtNLM"/>
    </source>
</evidence>
<keyword evidence="2" id="KW-0812">Transmembrane</keyword>
<evidence type="ECO:0000313" key="4">
    <source>
        <dbReference type="Proteomes" id="UP000569914"/>
    </source>
</evidence>
<reference evidence="3 4" key="1">
    <citation type="submission" date="2020-07" db="EMBL/GenBank/DDBJ databases">
        <title>Sequencing the genomes of 1000 actinobacteria strains.</title>
        <authorList>
            <person name="Klenk H.-P."/>
        </authorList>
    </citation>
    <scope>NUCLEOTIDE SEQUENCE [LARGE SCALE GENOMIC DNA]</scope>
    <source>
        <strain evidence="3 4">DSM 22083</strain>
    </source>
</reference>
<keyword evidence="2" id="KW-0472">Membrane</keyword>
<dbReference type="EMBL" id="JACCBU010000001">
    <property type="protein sequence ID" value="NYE75559.1"/>
    <property type="molecule type" value="Genomic_DNA"/>
</dbReference>
<evidence type="ECO:0000313" key="3">
    <source>
        <dbReference type="EMBL" id="NYE75559.1"/>
    </source>
</evidence>
<protein>
    <recommendedName>
        <fullName evidence="5">PQQ-like domain-containing protein</fullName>
    </recommendedName>
</protein>
<proteinExistence type="predicted"/>
<comment type="caution">
    <text evidence="3">The sequence shown here is derived from an EMBL/GenBank/DDBJ whole genome shotgun (WGS) entry which is preliminary data.</text>
</comment>
<feature type="region of interest" description="Disordered" evidence="1">
    <location>
        <begin position="1"/>
        <end position="23"/>
    </location>
</feature>
<gene>
    <name evidence="3" type="ORF">BKA15_006888</name>
</gene>
<keyword evidence="2" id="KW-1133">Transmembrane helix</keyword>
<dbReference type="InterPro" id="IPR015943">
    <property type="entry name" value="WD40/YVTN_repeat-like_dom_sf"/>
</dbReference>
<feature type="transmembrane region" description="Helical" evidence="2">
    <location>
        <begin position="28"/>
        <end position="49"/>
    </location>
</feature>
<dbReference type="SUPFAM" id="SSF50998">
    <property type="entry name" value="Quinoprotein alcohol dehydrogenase-like"/>
    <property type="match status" value="1"/>
</dbReference>
<feature type="compositionally biased region" description="Pro residues" evidence="1">
    <location>
        <begin position="1"/>
        <end position="20"/>
    </location>
</feature>
<dbReference type="Proteomes" id="UP000569914">
    <property type="component" value="Unassembled WGS sequence"/>
</dbReference>
<dbReference type="Gene3D" id="2.130.10.10">
    <property type="entry name" value="YVTN repeat-like/Quinoprotein amine dehydrogenase"/>
    <property type="match status" value="1"/>
</dbReference>
<feature type="compositionally biased region" description="Pro residues" evidence="1">
    <location>
        <begin position="73"/>
        <end position="82"/>
    </location>
</feature>
<sequence>MTGRWPDPPSWPAWQPPRPTAPRSRTPAYVPIVVIGVVVVLLIAAAVVAGRSVAGLLDRTGYADRPRIERPTPRPSAPPVPERPVTVPWRIEPGQLRPDLTGAEFVGPVDGDFSGPYVSAVDPKVADIWVALTGDDDERGMVAHGLDPATGRPLWDRPMEGGLCATEADRRGVACAELLDRDPATGLGRRWRLHLLDPRTGEPRISREVAGWFSALHRSGDTLVVLEQREPAPHAVLHGFDLATLKPRWELDLNKQPGHGQLFSENRIIARKDPDREGVVMDRPRFRDVGYGPKAEQTGDGGLVALWAGQRTAFVQPRTGKLIMMPRCSRLVDDGSRLWCNEPDGARAYSYAGQELLKVTGPRLAFPGDDGVGVDRNRPIFINEVGAPVAVDPETGKVGRPYSVPGSGSAFGQTTMPGAETVGEHTLLVGEGGAMLVDPKQDKITWINEHITHTDTPILIKDELLLGAYRADVVDLATGERRATAKLEGLYTVNVGERIAGVGPDLLCVQQFG</sequence>